<dbReference type="InterPro" id="IPR013482">
    <property type="entry name" value="Molybde_CF_guanTrfase"/>
</dbReference>
<evidence type="ECO:0000256" key="1">
    <source>
        <dbReference type="ARBA" id="ARBA00022490"/>
    </source>
</evidence>
<dbReference type="EMBL" id="JAERRB010000012">
    <property type="protein sequence ID" value="MBL0744782.1"/>
    <property type="molecule type" value="Genomic_DNA"/>
</dbReference>
<sequence length="181" mass="20110">MSGGKSTRMGKDKGLILYHDGKPQRQHVFDLLSGCCENVYISCRPEQRVAEALQPLEDHYAFDGPINGILSAFHRHPDKAWLVMAIDLPNITAATLQILLSHRNPTRLATCFLDVKAGAPEPMLALWEPAAFPRLLKNAKAGNISPRAFLKTEDVTRIESQDENLFLNVNYPEQMKEAGGS</sequence>
<dbReference type="SUPFAM" id="SSF53448">
    <property type="entry name" value="Nucleotide-diphospho-sugar transferases"/>
    <property type="match status" value="1"/>
</dbReference>
<keyword evidence="5" id="KW-0460">Magnesium</keyword>
<dbReference type="PANTHER" id="PTHR19136:SF81">
    <property type="entry name" value="MOLYBDENUM COFACTOR GUANYLYLTRANSFERASE"/>
    <property type="match status" value="1"/>
</dbReference>
<keyword evidence="4" id="KW-0547">Nucleotide-binding</keyword>
<dbReference type="Proteomes" id="UP000613030">
    <property type="component" value="Unassembled WGS sequence"/>
</dbReference>
<evidence type="ECO:0000313" key="10">
    <source>
        <dbReference type="Proteomes" id="UP000613030"/>
    </source>
</evidence>
<name>A0ABS1KZU0_9BACT</name>
<evidence type="ECO:0000256" key="3">
    <source>
        <dbReference type="ARBA" id="ARBA00022723"/>
    </source>
</evidence>
<organism evidence="9 10">
    <name type="scientific">Chryseolinea lacunae</name>
    <dbReference type="NCBI Taxonomy" id="2801331"/>
    <lineage>
        <taxon>Bacteria</taxon>
        <taxon>Pseudomonadati</taxon>
        <taxon>Bacteroidota</taxon>
        <taxon>Cytophagia</taxon>
        <taxon>Cytophagales</taxon>
        <taxon>Fulvivirgaceae</taxon>
        <taxon>Chryseolinea</taxon>
    </lineage>
</organism>
<dbReference type="InterPro" id="IPR025877">
    <property type="entry name" value="MobA-like_NTP_Trfase"/>
</dbReference>
<dbReference type="PANTHER" id="PTHR19136">
    <property type="entry name" value="MOLYBDENUM COFACTOR GUANYLYLTRANSFERASE"/>
    <property type="match status" value="1"/>
</dbReference>
<keyword evidence="7" id="KW-0501">Molybdenum cofactor biosynthesis</keyword>
<keyword evidence="2 9" id="KW-0808">Transferase</keyword>
<feature type="domain" description="MobA-like NTP transferase" evidence="8">
    <location>
        <begin position="2"/>
        <end position="151"/>
    </location>
</feature>
<keyword evidence="1" id="KW-0963">Cytoplasm</keyword>
<reference evidence="9 10" key="1">
    <citation type="submission" date="2021-01" db="EMBL/GenBank/DDBJ databases">
        <title>Chryseolinea sp. Jin1 Genome sequencing and assembly.</title>
        <authorList>
            <person name="Kim I."/>
        </authorList>
    </citation>
    <scope>NUCLEOTIDE SEQUENCE [LARGE SCALE GENOMIC DNA]</scope>
    <source>
        <strain evidence="9 10">Jin1</strain>
    </source>
</reference>
<dbReference type="GO" id="GO:0016740">
    <property type="term" value="F:transferase activity"/>
    <property type="evidence" value="ECO:0007669"/>
    <property type="project" value="UniProtKB-KW"/>
</dbReference>
<accession>A0ABS1KZU0</accession>
<keyword evidence="3" id="KW-0479">Metal-binding</keyword>
<gene>
    <name evidence="9" type="ORF">JI741_26345</name>
</gene>
<dbReference type="Pfam" id="PF12804">
    <property type="entry name" value="NTP_transf_3"/>
    <property type="match status" value="1"/>
</dbReference>
<evidence type="ECO:0000313" key="9">
    <source>
        <dbReference type="EMBL" id="MBL0744782.1"/>
    </source>
</evidence>
<evidence type="ECO:0000256" key="6">
    <source>
        <dbReference type="ARBA" id="ARBA00023134"/>
    </source>
</evidence>
<comment type="caution">
    <text evidence="9">The sequence shown here is derived from an EMBL/GenBank/DDBJ whole genome shotgun (WGS) entry which is preliminary data.</text>
</comment>
<dbReference type="InterPro" id="IPR029044">
    <property type="entry name" value="Nucleotide-diphossugar_trans"/>
</dbReference>
<dbReference type="RefSeq" id="WP_202014660.1">
    <property type="nucleotide sequence ID" value="NZ_JAERRB010000012.1"/>
</dbReference>
<evidence type="ECO:0000256" key="4">
    <source>
        <dbReference type="ARBA" id="ARBA00022741"/>
    </source>
</evidence>
<proteinExistence type="predicted"/>
<dbReference type="Gene3D" id="3.90.550.10">
    <property type="entry name" value="Spore Coat Polysaccharide Biosynthesis Protein SpsA, Chain A"/>
    <property type="match status" value="1"/>
</dbReference>
<protein>
    <submittedName>
        <fullName evidence="9">NTP transferase domain-containing protein</fullName>
    </submittedName>
</protein>
<evidence type="ECO:0000259" key="8">
    <source>
        <dbReference type="Pfam" id="PF12804"/>
    </source>
</evidence>
<evidence type="ECO:0000256" key="2">
    <source>
        <dbReference type="ARBA" id="ARBA00022679"/>
    </source>
</evidence>
<keyword evidence="6" id="KW-0342">GTP-binding</keyword>
<keyword evidence="10" id="KW-1185">Reference proteome</keyword>
<dbReference type="CDD" id="cd02503">
    <property type="entry name" value="MobA"/>
    <property type="match status" value="1"/>
</dbReference>
<evidence type="ECO:0000256" key="5">
    <source>
        <dbReference type="ARBA" id="ARBA00022842"/>
    </source>
</evidence>
<evidence type="ECO:0000256" key="7">
    <source>
        <dbReference type="ARBA" id="ARBA00023150"/>
    </source>
</evidence>